<comment type="caution">
    <text evidence="3">The sequence shown here is derived from an EMBL/GenBank/DDBJ whole genome shotgun (WGS) entry which is preliminary data.</text>
</comment>
<dbReference type="PANTHER" id="PTHR43597">
    <property type="entry name" value="SULFUR ACCEPTOR PROTEIN CSDE"/>
    <property type="match status" value="1"/>
</dbReference>
<feature type="domain" description="Fe-S metabolism associated" evidence="2">
    <location>
        <begin position="29"/>
        <end position="148"/>
    </location>
</feature>
<dbReference type="Gene3D" id="3.90.1010.10">
    <property type="match status" value="1"/>
</dbReference>
<dbReference type="AlphaFoldDB" id="A0A0F9QJP3"/>
<accession>A0A0F9QJP3</accession>
<organism evidence="3">
    <name type="scientific">marine sediment metagenome</name>
    <dbReference type="NCBI Taxonomy" id="412755"/>
    <lineage>
        <taxon>unclassified sequences</taxon>
        <taxon>metagenomes</taxon>
        <taxon>ecological metagenomes</taxon>
    </lineage>
</organism>
<reference evidence="3" key="1">
    <citation type="journal article" date="2015" name="Nature">
        <title>Complex archaea that bridge the gap between prokaryotes and eukaryotes.</title>
        <authorList>
            <person name="Spang A."/>
            <person name="Saw J.H."/>
            <person name="Jorgensen S.L."/>
            <person name="Zaremba-Niedzwiedzka K."/>
            <person name="Martijn J."/>
            <person name="Lind A.E."/>
            <person name="van Eijk R."/>
            <person name="Schleper C."/>
            <person name="Guy L."/>
            <person name="Ettema T.J."/>
        </authorList>
    </citation>
    <scope>NUCLEOTIDE SEQUENCE</scope>
</reference>
<protein>
    <recommendedName>
        <fullName evidence="2">Fe-S metabolism associated domain-containing protein</fullName>
    </recommendedName>
</protein>
<comment type="similarity">
    <text evidence="1">Belongs to the SufE family.</text>
</comment>
<name>A0A0F9QJP3_9ZZZZ</name>
<evidence type="ECO:0000313" key="3">
    <source>
        <dbReference type="EMBL" id="KKN13361.1"/>
    </source>
</evidence>
<evidence type="ECO:0000259" key="2">
    <source>
        <dbReference type="Pfam" id="PF02657"/>
    </source>
</evidence>
<dbReference type="InterPro" id="IPR003808">
    <property type="entry name" value="Fe-S_metab-assoc_dom"/>
</dbReference>
<dbReference type="PANTHER" id="PTHR43597:SF5">
    <property type="entry name" value="SUFE-LIKE PROTEIN 2, CHLOROPLASTIC"/>
    <property type="match status" value="1"/>
</dbReference>
<sequence length="155" mass="17187">MDLWHRATYLFGKRKGGRTVATEAFEELVEDFEFLDDWEDRYRHVIDLGKSMDPLVEALRVPATKVDGCASQVWLHTQFENGALHFDGASDAMIVSGLIAVLQKLYNGVPASEVGAIDARAEMGRLGLNEHLSAQRSNGLTAMIERIRGEAAQQV</sequence>
<gene>
    <name evidence="3" type="ORF">LCGC14_1007110</name>
</gene>
<evidence type="ECO:0000256" key="1">
    <source>
        <dbReference type="ARBA" id="ARBA00010282"/>
    </source>
</evidence>
<dbReference type="SUPFAM" id="SSF82649">
    <property type="entry name" value="SufE/NifU"/>
    <property type="match status" value="1"/>
</dbReference>
<dbReference type="EMBL" id="LAZR01003930">
    <property type="protein sequence ID" value="KKN13361.1"/>
    <property type="molecule type" value="Genomic_DNA"/>
</dbReference>
<dbReference type="Pfam" id="PF02657">
    <property type="entry name" value="SufE"/>
    <property type="match status" value="1"/>
</dbReference>
<proteinExistence type="inferred from homology"/>